<evidence type="ECO:0000313" key="3">
    <source>
        <dbReference type="Proteomes" id="UP000663203"/>
    </source>
</evidence>
<evidence type="ECO:0000256" key="1">
    <source>
        <dbReference type="SAM" id="Phobius"/>
    </source>
</evidence>
<feature type="transmembrane region" description="Helical" evidence="1">
    <location>
        <begin position="65"/>
        <end position="86"/>
    </location>
</feature>
<dbReference type="AlphaFoldDB" id="A0A8A2VLP1"/>
<proteinExistence type="predicted"/>
<reference evidence="2 3" key="1">
    <citation type="submission" date="2021-03" db="EMBL/GenBank/DDBJ databases">
        <title>Haloterrigena longa sp. nov. and Haloterrigena limicola sp. nov., extremely halophilic archaea isolated from a salt lake.</title>
        <authorList>
            <person name="Henglin C."/>
        </authorList>
    </citation>
    <scope>NUCLEOTIDE SEQUENCE [LARGE SCALE GENOMIC DNA]</scope>
    <source>
        <strain evidence="2 3">KZCA68</strain>
    </source>
</reference>
<dbReference type="Proteomes" id="UP000663203">
    <property type="component" value="Chromosome"/>
</dbReference>
<name>A0A8A2VLP1_9EURY</name>
<sequence length="95" mass="9527">MVAVVTVVIGALVLGYGPLIVPSSVLGGGWIAAIGVSLLLSGLFFSERIGDRLDVTPGGRRRLSLAFAALAVVLAVAFVAVNGATFEAGEIEGSS</sequence>
<gene>
    <name evidence="2" type="ORF">J0X25_18265</name>
</gene>
<accession>A0A8A2VLP1</accession>
<dbReference type="KEGG" id="hakz:J0X25_18265"/>
<organism evidence="2 3">
    <name type="scientific">Haloterrigena alkaliphila</name>
    <dbReference type="NCBI Taxonomy" id="2816475"/>
    <lineage>
        <taxon>Archaea</taxon>
        <taxon>Methanobacteriati</taxon>
        <taxon>Methanobacteriota</taxon>
        <taxon>Stenosarchaea group</taxon>
        <taxon>Halobacteria</taxon>
        <taxon>Halobacteriales</taxon>
        <taxon>Natrialbaceae</taxon>
        <taxon>Haloterrigena</taxon>
    </lineage>
</organism>
<keyword evidence="1" id="KW-1133">Transmembrane helix</keyword>
<dbReference type="EMBL" id="CP071462">
    <property type="protein sequence ID" value="QSX01233.1"/>
    <property type="molecule type" value="Genomic_DNA"/>
</dbReference>
<feature type="transmembrane region" description="Helical" evidence="1">
    <location>
        <begin position="25"/>
        <end position="45"/>
    </location>
</feature>
<protein>
    <submittedName>
        <fullName evidence="2">Uncharacterized protein</fullName>
    </submittedName>
</protein>
<keyword evidence="1" id="KW-0472">Membrane</keyword>
<keyword evidence="3" id="KW-1185">Reference proteome</keyword>
<evidence type="ECO:0000313" key="2">
    <source>
        <dbReference type="EMBL" id="QSX01233.1"/>
    </source>
</evidence>
<keyword evidence="1" id="KW-0812">Transmembrane</keyword>